<name>A0ABV3HVM8_9ACTN</name>
<dbReference type="RefSeq" id="WP_364594901.1">
    <property type="nucleotide sequence ID" value="NZ_JBFAQK010000022.1"/>
</dbReference>
<accession>A0ABV3HVM8</accession>
<proteinExistence type="predicted"/>
<feature type="chain" id="PRO_5045532650" description="DUF4352 domain-containing protein" evidence="1">
    <location>
        <begin position="22"/>
        <end position="174"/>
    </location>
</feature>
<gene>
    <name evidence="2" type="ORF">AB0K36_17885</name>
</gene>
<reference evidence="2 3" key="1">
    <citation type="submission" date="2024-06" db="EMBL/GenBank/DDBJ databases">
        <title>The Natural Products Discovery Center: Release of the First 8490 Sequenced Strains for Exploring Actinobacteria Biosynthetic Diversity.</title>
        <authorList>
            <person name="Kalkreuter E."/>
            <person name="Kautsar S.A."/>
            <person name="Yang D."/>
            <person name="Bader C.D."/>
            <person name="Teijaro C.N."/>
            <person name="Fluegel L."/>
            <person name="Davis C.M."/>
            <person name="Simpson J.R."/>
            <person name="Lauterbach L."/>
            <person name="Steele A.D."/>
            <person name="Gui C."/>
            <person name="Meng S."/>
            <person name="Li G."/>
            <person name="Viehrig K."/>
            <person name="Ye F."/>
            <person name="Su P."/>
            <person name="Kiefer A.F."/>
            <person name="Nichols A."/>
            <person name="Cepeda A.J."/>
            <person name="Yan W."/>
            <person name="Fan B."/>
            <person name="Jiang Y."/>
            <person name="Adhikari A."/>
            <person name="Zheng C.-J."/>
            <person name="Schuster L."/>
            <person name="Cowan T.M."/>
            <person name="Smanski M.J."/>
            <person name="Chevrette M.G."/>
            <person name="De Carvalho L.P.S."/>
            <person name="Shen B."/>
        </authorList>
    </citation>
    <scope>NUCLEOTIDE SEQUENCE [LARGE SCALE GENOMIC DNA]</scope>
    <source>
        <strain evidence="2 3">NPDC049344</strain>
    </source>
</reference>
<dbReference type="PROSITE" id="PS51257">
    <property type="entry name" value="PROKAR_LIPOPROTEIN"/>
    <property type="match status" value="1"/>
</dbReference>
<keyword evidence="1" id="KW-0732">Signal</keyword>
<protein>
    <recommendedName>
        <fullName evidence="4">DUF4352 domain-containing protein</fullName>
    </recommendedName>
</protein>
<evidence type="ECO:0000313" key="3">
    <source>
        <dbReference type="Proteomes" id="UP001552521"/>
    </source>
</evidence>
<organism evidence="2 3">
    <name type="scientific">Streptomyces kurssanovii</name>
    <dbReference type="NCBI Taxonomy" id="67312"/>
    <lineage>
        <taxon>Bacteria</taxon>
        <taxon>Bacillati</taxon>
        <taxon>Actinomycetota</taxon>
        <taxon>Actinomycetes</taxon>
        <taxon>Kitasatosporales</taxon>
        <taxon>Streptomycetaceae</taxon>
        <taxon>Streptomyces</taxon>
    </lineage>
</organism>
<feature type="signal peptide" evidence="1">
    <location>
        <begin position="1"/>
        <end position="21"/>
    </location>
</feature>
<evidence type="ECO:0000256" key="1">
    <source>
        <dbReference type="SAM" id="SignalP"/>
    </source>
</evidence>
<sequence>MRHMATVLVLPALLAGLTACQSTGGTRAQPAPGASAGASRAAATGIGDTADIGGARFGEHLRVVLRGFVDPAVATGTSPRPATGHRWVGVELGLANVGGTAHESPLGRTWVVDDRGKRHPAVPSGELTTGLPLKVRTLTVGEHADGWLVFEVPFGRRAVGLDCTVGGERHSWRL</sequence>
<evidence type="ECO:0008006" key="4">
    <source>
        <dbReference type="Google" id="ProtNLM"/>
    </source>
</evidence>
<comment type="caution">
    <text evidence="2">The sequence shown here is derived from an EMBL/GenBank/DDBJ whole genome shotgun (WGS) entry which is preliminary data.</text>
</comment>
<evidence type="ECO:0000313" key="2">
    <source>
        <dbReference type="EMBL" id="MEV4682644.1"/>
    </source>
</evidence>
<dbReference type="Proteomes" id="UP001552521">
    <property type="component" value="Unassembled WGS sequence"/>
</dbReference>
<dbReference type="EMBL" id="JBFAQK010000022">
    <property type="protein sequence ID" value="MEV4682644.1"/>
    <property type="molecule type" value="Genomic_DNA"/>
</dbReference>
<keyword evidence="3" id="KW-1185">Reference proteome</keyword>